<feature type="domain" description="ABM" evidence="1">
    <location>
        <begin position="2"/>
        <end position="89"/>
    </location>
</feature>
<dbReference type="RefSeq" id="WP_077684579.1">
    <property type="nucleotide sequence ID" value="NZ_CP019606.1"/>
</dbReference>
<dbReference type="Pfam" id="PF03992">
    <property type="entry name" value="ABM"/>
    <property type="match status" value="1"/>
</dbReference>
<dbReference type="InterPro" id="IPR011008">
    <property type="entry name" value="Dimeric_a/b-barrel"/>
</dbReference>
<dbReference type="KEGG" id="tes:BW730_00400"/>
<accession>A0A1Q2CJK2</accession>
<organism evidence="2 3">
    <name type="scientific">Tessaracoccus aquimaris</name>
    <dbReference type="NCBI Taxonomy" id="1332264"/>
    <lineage>
        <taxon>Bacteria</taxon>
        <taxon>Bacillati</taxon>
        <taxon>Actinomycetota</taxon>
        <taxon>Actinomycetes</taxon>
        <taxon>Propionibacteriales</taxon>
        <taxon>Propionibacteriaceae</taxon>
        <taxon>Tessaracoccus</taxon>
    </lineage>
</organism>
<gene>
    <name evidence="2" type="ORF">BW730_00400</name>
</gene>
<evidence type="ECO:0000313" key="3">
    <source>
        <dbReference type="Proteomes" id="UP000188145"/>
    </source>
</evidence>
<dbReference type="OrthoDB" id="287932at2"/>
<dbReference type="PROSITE" id="PS51725">
    <property type="entry name" value="ABM"/>
    <property type="match status" value="1"/>
</dbReference>
<evidence type="ECO:0000313" key="2">
    <source>
        <dbReference type="EMBL" id="AQP46263.1"/>
    </source>
</evidence>
<keyword evidence="3" id="KW-1185">Reference proteome</keyword>
<dbReference type="STRING" id="1332264.BW730_00400"/>
<evidence type="ECO:0000259" key="1">
    <source>
        <dbReference type="PROSITE" id="PS51725"/>
    </source>
</evidence>
<reference evidence="3" key="1">
    <citation type="submission" date="2017-02" db="EMBL/GenBank/DDBJ databases">
        <title>Tessaracoccus aquaemaris sp. nov., isolated from the intestine of a Korean rockfish, Sebastes schlegelii, in a marine aquaculture pond.</title>
        <authorList>
            <person name="Tak E.J."/>
            <person name="Bae J.-W."/>
        </authorList>
    </citation>
    <scope>NUCLEOTIDE SEQUENCE [LARGE SCALE GENOMIC DNA]</scope>
    <source>
        <strain evidence="3">NSG39</strain>
    </source>
</reference>
<dbReference type="SUPFAM" id="SSF54909">
    <property type="entry name" value="Dimeric alpha+beta barrel"/>
    <property type="match status" value="1"/>
</dbReference>
<name>A0A1Q2CJK2_9ACTN</name>
<dbReference type="Gene3D" id="3.30.70.100">
    <property type="match status" value="1"/>
</dbReference>
<proteinExistence type="predicted"/>
<sequence>MIIVAGHLKIATGSREDFLERSLDAIGTARTAPGCLDYSVSPDPIDVDRVNVCEIWRDADALEAFRGSGIDDAQGLLVVAAAVGQFDVN</sequence>
<dbReference type="Proteomes" id="UP000188145">
    <property type="component" value="Chromosome"/>
</dbReference>
<dbReference type="EMBL" id="CP019606">
    <property type="protein sequence ID" value="AQP46263.1"/>
    <property type="molecule type" value="Genomic_DNA"/>
</dbReference>
<dbReference type="AlphaFoldDB" id="A0A1Q2CJK2"/>
<protein>
    <recommendedName>
        <fullName evidence="1">ABM domain-containing protein</fullName>
    </recommendedName>
</protein>
<dbReference type="InterPro" id="IPR007138">
    <property type="entry name" value="ABM_dom"/>
</dbReference>